<protein>
    <recommendedName>
        <fullName evidence="4">Mediator complex subunit 11</fullName>
    </recommendedName>
</protein>
<comment type="caution">
    <text evidence="2">The sequence shown here is derived from an EMBL/GenBank/DDBJ whole genome shotgun (WGS) entry which is preliminary data.</text>
</comment>
<evidence type="ECO:0000313" key="2">
    <source>
        <dbReference type="EMBL" id="EAU92259.1"/>
    </source>
</evidence>
<reference evidence="2 3" key="1">
    <citation type="journal article" date="2010" name="Proc. Natl. Acad. Sci. U.S.A.">
        <title>Insights into evolution of multicellular fungi from the assembled chromosomes of the mushroom Coprinopsis cinerea (Coprinus cinereus).</title>
        <authorList>
            <person name="Stajich J.E."/>
            <person name="Wilke S.K."/>
            <person name="Ahren D."/>
            <person name="Au C.H."/>
            <person name="Birren B.W."/>
            <person name="Borodovsky M."/>
            <person name="Burns C."/>
            <person name="Canback B."/>
            <person name="Casselton L.A."/>
            <person name="Cheng C.K."/>
            <person name="Deng J."/>
            <person name="Dietrich F.S."/>
            <person name="Fargo D.C."/>
            <person name="Farman M.L."/>
            <person name="Gathman A.C."/>
            <person name="Goldberg J."/>
            <person name="Guigo R."/>
            <person name="Hoegger P.J."/>
            <person name="Hooker J.B."/>
            <person name="Huggins A."/>
            <person name="James T.Y."/>
            <person name="Kamada T."/>
            <person name="Kilaru S."/>
            <person name="Kodira C."/>
            <person name="Kues U."/>
            <person name="Kupfer D."/>
            <person name="Kwan H.S."/>
            <person name="Lomsadze A."/>
            <person name="Li W."/>
            <person name="Lilly W.W."/>
            <person name="Ma L.J."/>
            <person name="Mackey A.J."/>
            <person name="Manning G."/>
            <person name="Martin F."/>
            <person name="Muraguchi H."/>
            <person name="Natvig D.O."/>
            <person name="Palmerini H."/>
            <person name="Ramesh M.A."/>
            <person name="Rehmeyer C.J."/>
            <person name="Roe B.A."/>
            <person name="Shenoy N."/>
            <person name="Stanke M."/>
            <person name="Ter-Hovhannisyan V."/>
            <person name="Tunlid A."/>
            <person name="Velagapudi R."/>
            <person name="Vision T.J."/>
            <person name="Zeng Q."/>
            <person name="Zolan M.E."/>
            <person name="Pukkila P.J."/>
        </authorList>
    </citation>
    <scope>NUCLEOTIDE SEQUENCE [LARGE SCALE GENOMIC DNA]</scope>
    <source>
        <strain evidence="3">Okayama-7 / 130 / ATCC MYA-4618 / FGSC 9003</strain>
    </source>
</reference>
<feature type="region of interest" description="Disordered" evidence="1">
    <location>
        <begin position="141"/>
        <end position="160"/>
    </location>
</feature>
<dbReference type="OMA" id="HIRQSRI"/>
<dbReference type="EMBL" id="AACS02000001">
    <property type="protein sequence ID" value="EAU92259.1"/>
    <property type="molecule type" value="Genomic_DNA"/>
</dbReference>
<dbReference type="GeneID" id="6005727"/>
<gene>
    <name evidence="2" type="ORF">CC1G_00478</name>
</gene>
<dbReference type="OrthoDB" id="3358442at2759"/>
<dbReference type="KEGG" id="cci:CC1G_00478"/>
<dbReference type="InParanoid" id="A8N354"/>
<evidence type="ECO:0008006" key="4">
    <source>
        <dbReference type="Google" id="ProtNLM"/>
    </source>
</evidence>
<evidence type="ECO:0000313" key="3">
    <source>
        <dbReference type="Proteomes" id="UP000001861"/>
    </source>
</evidence>
<dbReference type="eggNOG" id="ENOG502SGYR">
    <property type="taxonomic scope" value="Eukaryota"/>
</dbReference>
<dbReference type="AlphaFoldDB" id="A8N354"/>
<evidence type="ECO:0000256" key="1">
    <source>
        <dbReference type="SAM" id="MobiDB-lite"/>
    </source>
</evidence>
<organism evidence="2 3">
    <name type="scientific">Coprinopsis cinerea (strain Okayama-7 / 130 / ATCC MYA-4618 / FGSC 9003)</name>
    <name type="common">Inky cap fungus</name>
    <name type="synonym">Hormographiella aspergillata</name>
    <dbReference type="NCBI Taxonomy" id="240176"/>
    <lineage>
        <taxon>Eukaryota</taxon>
        <taxon>Fungi</taxon>
        <taxon>Dikarya</taxon>
        <taxon>Basidiomycota</taxon>
        <taxon>Agaricomycotina</taxon>
        <taxon>Agaricomycetes</taxon>
        <taxon>Agaricomycetidae</taxon>
        <taxon>Agaricales</taxon>
        <taxon>Agaricineae</taxon>
        <taxon>Psathyrellaceae</taxon>
        <taxon>Coprinopsis</taxon>
    </lineage>
</organism>
<accession>A8N354</accession>
<name>A8N354_COPC7</name>
<sequence>MPADDSAAPQAAPAIDPTWTASRTARQLFDLHLVEKTDGPDDKLPQGEERSEQFVIEVSEYFERLNTIQLQIRSGLAHIRHARIPISAINAPPADFIPSSLGVGLPGDLSNPSTKTRGLQEEKVDRDAWNGILEALTQLKEARDAERQQQAQSSEDAMQE</sequence>
<dbReference type="VEuPathDB" id="FungiDB:CC1G_00478"/>
<dbReference type="Proteomes" id="UP000001861">
    <property type="component" value="Unassembled WGS sequence"/>
</dbReference>
<feature type="compositionally biased region" description="Low complexity" evidence="1">
    <location>
        <begin position="148"/>
        <end position="160"/>
    </location>
</feature>
<dbReference type="RefSeq" id="XP_001829299.1">
    <property type="nucleotide sequence ID" value="XM_001829247.1"/>
</dbReference>
<dbReference type="STRING" id="240176.A8N354"/>
<proteinExistence type="predicted"/>
<keyword evidence="3" id="KW-1185">Reference proteome</keyword>